<reference evidence="1" key="1">
    <citation type="submission" date="2023-08" db="EMBL/GenBank/DDBJ databases">
        <authorList>
            <person name="Alioto T."/>
            <person name="Alioto T."/>
            <person name="Gomez Garrido J."/>
        </authorList>
    </citation>
    <scope>NUCLEOTIDE SEQUENCE</scope>
</reference>
<dbReference type="EMBL" id="OY660881">
    <property type="protein sequence ID" value="CAJ1079070.1"/>
    <property type="molecule type" value="Genomic_DNA"/>
</dbReference>
<gene>
    <name evidence="1" type="ORF">XNOV1_A035743</name>
</gene>
<organism evidence="1 2">
    <name type="scientific">Xyrichtys novacula</name>
    <name type="common">Pearly razorfish</name>
    <name type="synonym">Hemipteronotus novacula</name>
    <dbReference type="NCBI Taxonomy" id="13765"/>
    <lineage>
        <taxon>Eukaryota</taxon>
        <taxon>Metazoa</taxon>
        <taxon>Chordata</taxon>
        <taxon>Craniata</taxon>
        <taxon>Vertebrata</taxon>
        <taxon>Euteleostomi</taxon>
        <taxon>Actinopterygii</taxon>
        <taxon>Neopterygii</taxon>
        <taxon>Teleostei</taxon>
        <taxon>Neoteleostei</taxon>
        <taxon>Acanthomorphata</taxon>
        <taxon>Eupercaria</taxon>
        <taxon>Labriformes</taxon>
        <taxon>Labridae</taxon>
        <taxon>Xyrichtys</taxon>
    </lineage>
</organism>
<accession>A0AAV1GZ47</accession>
<protein>
    <submittedName>
        <fullName evidence="1">Uncharacterized protein</fullName>
    </submittedName>
</protein>
<proteinExistence type="predicted"/>
<keyword evidence="2" id="KW-1185">Reference proteome</keyword>
<sequence length="129" mass="14268">MKSKKNNLKSLEMICFCLSGSLNQRRLQRIGFVGEAADSGVLPEFSIRAHTANSEDFPLCYHAHCALLSERFKTELHLSLLHFDLDSLLTRDHAVPAHANVSSGFYAHATGERHGKTLGSSRCFEIPVG</sequence>
<name>A0AAV1GZ47_XYRNO</name>
<evidence type="ECO:0000313" key="2">
    <source>
        <dbReference type="Proteomes" id="UP001178508"/>
    </source>
</evidence>
<dbReference type="AlphaFoldDB" id="A0AAV1GZ47"/>
<evidence type="ECO:0000313" key="1">
    <source>
        <dbReference type="EMBL" id="CAJ1079070.1"/>
    </source>
</evidence>
<dbReference type="Proteomes" id="UP001178508">
    <property type="component" value="Chromosome 18"/>
</dbReference>